<organism evidence="3 4">
    <name type="scientific">Schistosoma margrebowiei</name>
    <dbReference type="NCBI Taxonomy" id="48269"/>
    <lineage>
        <taxon>Eukaryota</taxon>
        <taxon>Metazoa</taxon>
        <taxon>Spiralia</taxon>
        <taxon>Lophotrochozoa</taxon>
        <taxon>Platyhelminthes</taxon>
        <taxon>Trematoda</taxon>
        <taxon>Digenea</taxon>
        <taxon>Strigeidida</taxon>
        <taxon>Schistosomatoidea</taxon>
        <taxon>Schistosomatidae</taxon>
        <taxon>Schistosoma</taxon>
    </lineage>
</organism>
<feature type="domain" description="RRM" evidence="2">
    <location>
        <begin position="169"/>
        <end position="246"/>
    </location>
</feature>
<dbReference type="PROSITE" id="PS50102">
    <property type="entry name" value="RRM"/>
    <property type="match status" value="3"/>
</dbReference>
<dbReference type="Gene3D" id="3.30.70.330">
    <property type="match status" value="4"/>
</dbReference>
<dbReference type="InterPro" id="IPR000504">
    <property type="entry name" value="RRM_dom"/>
</dbReference>
<protein>
    <recommendedName>
        <fullName evidence="2">RRM domain-containing protein</fullName>
    </recommendedName>
</protein>
<dbReference type="InterPro" id="IPR035979">
    <property type="entry name" value="RBD_domain_sf"/>
</dbReference>
<dbReference type="PANTHER" id="PTHR15592">
    <property type="entry name" value="MATRIN 3/NUCLEAR PROTEIN 220-RELATED"/>
    <property type="match status" value="1"/>
</dbReference>
<proteinExistence type="predicted"/>
<keyword evidence="1" id="KW-0694">RNA-binding</keyword>
<sequence>MTAMSTSAYTALMSSKRKRDEANGFIMNGNGHAPMETDTNENKKSRIEYVETVPSKVVHIRNMPDDATEHEIALLGIPFGLLENMVLSKKANQALLEMQCLESAIMMVSYYREYQVTLRGRTLVMQYSKHQHLELHSENSSIGNAIQNANCIVQQDLSGANSGMPTTVLRVVVDNIMGQQINHTILHKIFYRYGKILRIVTYLKNNQYHGLVEFGNHIHAFVAMLHLNGQNIYTGCCSLRVQFSKNRGPLEVRQESDKCRDYLNNPLTEEELMSLRRPTAGSERHHGNNPGHVSSNFQNSVVPNMAHQGIHLPVGMIAPPNTSNMGINELTAQLAALAQQSGLALTPAAVAATASFMALTSQNSGPGAQSMSGTPNLSTILAALQGGAVQAGVLPHMSGGNTSVMGSVQTPVSSHVTPVGVRPPPNNNGSTVLIVSNLNEDRVYPDALFTLFGVYGDVTRVKIMFNKKDTALIQFTDPHQALTALQFLNGQRLWDKPMKIAVSRHNIVQLPKEDTENGLTKDYTNSLLHRFRKPNSKNFQNIYPPSHVLHLSNIPPSVTENDIRVLFATKGFEVTGFRFMKDNKMALVQLETVDLAIQSLIELHNSQLTENSHLRISFSKSAV</sequence>
<dbReference type="GO" id="GO:0003723">
    <property type="term" value="F:RNA binding"/>
    <property type="evidence" value="ECO:0007669"/>
    <property type="project" value="UniProtKB-UniRule"/>
</dbReference>
<reference evidence="4" key="1">
    <citation type="submission" date="2023-11" db="UniProtKB">
        <authorList>
            <consortium name="WormBaseParasite"/>
        </authorList>
    </citation>
    <scope>IDENTIFICATION</scope>
</reference>
<evidence type="ECO:0000256" key="1">
    <source>
        <dbReference type="PROSITE-ProRule" id="PRU00176"/>
    </source>
</evidence>
<evidence type="ECO:0000313" key="3">
    <source>
        <dbReference type="Proteomes" id="UP000050790"/>
    </source>
</evidence>
<dbReference type="CDD" id="cd12423">
    <property type="entry name" value="RRM3_PTBP1_like"/>
    <property type="match status" value="1"/>
</dbReference>
<evidence type="ECO:0000313" key="4">
    <source>
        <dbReference type="WBParaSite" id="SMRG1_5720.1"/>
    </source>
</evidence>
<feature type="domain" description="RRM" evidence="2">
    <location>
        <begin position="431"/>
        <end position="505"/>
    </location>
</feature>
<dbReference type="CDD" id="cd12421">
    <property type="entry name" value="RRM1_PTBP1_hnRNPL_like"/>
    <property type="match status" value="1"/>
</dbReference>
<name>A0AA85A0X5_9TREM</name>
<dbReference type="SMART" id="SM00360">
    <property type="entry name" value="RRM"/>
    <property type="match status" value="4"/>
</dbReference>
<feature type="domain" description="RRM" evidence="2">
    <location>
        <begin position="547"/>
        <end position="621"/>
    </location>
</feature>
<dbReference type="Proteomes" id="UP000050790">
    <property type="component" value="Unassembled WGS sequence"/>
</dbReference>
<dbReference type="CDD" id="cd12425">
    <property type="entry name" value="RRM4_PTBP1_like"/>
    <property type="match status" value="1"/>
</dbReference>
<dbReference type="FunFam" id="3.30.70.330:FF:000341">
    <property type="entry name" value="Hephaestus, isoform C"/>
    <property type="match status" value="1"/>
</dbReference>
<dbReference type="SUPFAM" id="SSF54928">
    <property type="entry name" value="RNA-binding domain, RBD"/>
    <property type="match status" value="4"/>
</dbReference>
<dbReference type="InterPro" id="IPR012677">
    <property type="entry name" value="Nucleotide-bd_a/b_plait_sf"/>
</dbReference>
<accession>A0AA85A0X5</accession>
<dbReference type="Pfam" id="PF13893">
    <property type="entry name" value="RRM_5"/>
    <property type="match status" value="2"/>
</dbReference>
<dbReference type="WBParaSite" id="SMRG1_5720.1">
    <property type="protein sequence ID" value="SMRG1_5720.1"/>
    <property type="gene ID" value="SMRG1_5720"/>
</dbReference>
<evidence type="ECO:0000259" key="2">
    <source>
        <dbReference type="PROSITE" id="PS50102"/>
    </source>
</evidence>
<dbReference type="AlphaFoldDB" id="A0AA85A0X5"/>